<keyword evidence="2" id="KW-1185">Reference proteome</keyword>
<name>A0A1M5WRR1_9BACI</name>
<dbReference type="SUPFAM" id="SSF56973">
    <property type="entry name" value="Aerolisin/ETX pore-forming domain"/>
    <property type="match status" value="1"/>
</dbReference>
<proteinExistence type="predicted"/>
<dbReference type="AlphaFoldDB" id="A0A1M5WRR1"/>
<dbReference type="EMBL" id="FQXD01000018">
    <property type="protein sequence ID" value="SHH89794.1"/>
    <property type="molecule type" value="Genomic_DNA"/>
</dbReference>
<accession>A0A1M5WRR1</accession>
<organism evidence="1 2">
    <name type="scientific">Virgibacillus chiguensis</name>
    <dbReference type="NCBI Taxonomy" id="411959"/>
    <lineage>
        <taxon>Bacteria</taxon>
        <taxon>Bacillati</taxon>
        <taxon>Bacillota</taxon>
        <taxon>Bacilli</taxon>
        <taxon>Bacillales</taxon>
        <taxon>Bacillaceae</taxon>
        <taxon>Virgibacillus</taxon>
    </lineage>
</organism>
<dbReference type="Gene3D" id="2.170.15.10">
    <property type="entry name" value="Proaerolysin, chain A, domain 3"/>
    <property type="match status" value="1"/>
</dbReference>
<gene>
    <name evidence="1" type="ORF">SAMN05421807_11818</name>
</gene>
<evidence type="ECO:0000313" key="2">
    <source>
        <dbReference type="Proteomes" id="UP000184079"/>
    </source>
</evidence>
<evidence type="ECO:0000313" key="1">
    <source>
        <dbReference type="EMBL" id="SHH89794.1"/>
    </source>
</evidence>
<dbReference type="Proteomes" id="UP000184079">
    <property type="component" value="Unassembled WGS sequence"/>
</dbReference>
<dbReference type="Pfam" id="PF03318">
    <property type="entry name" value="ETX_MTX2"/>
    <property type="match status" value="1"/>
</dbReference>
<reference evidence="2" key="1">
    <citation type="submission" date="2016-11" db="EMBL/GenBank/DDBJ databases">
        <authorList>
            <person name="Varghese N."/>
            <person name="Submissions S."/>
        </authorList>
    </citation>
    <scope>NUCLEOTIDE SEQUENCE [LARGE SCALE GENOMIC DNA]</scope>
    <source>
        <strain evidence="2">CGMCC 1.6496</strain>
    </source>
</reference>
<dbReference type="RefSeq" id="WP_073012136.1">
    <property type="nucleotide sequence ID" value="NZ_FQXD01000018.1"/>
</dbReference>
<dbReference type="InterPro" id="IPR004991">
    <property type="entry name" value="Aerolysin-like"/>
</dbReference>
<sequence>MAIYNLNDAIIGAASEWGLVDLYILLENNVILTEAQLDLPDNRIISTKPGRTIIAKKEITNTTDRPTQQQIVVFERKTENTFSTKTTEGFEYGVQIDVKANIDVVFTQLDTTISTSFKYNTSTEKTQETTETITWREEIPVIVPPRTRTIIEFDITLGDFDQVVTFAQSLEGTLRFTKLFSGQRITATLTQQNSNGDTIANIMKQKYGIPITIIDDKVLLDGDVRLSGSLGILSNTTITNQPLPGNPLPKTVETIPGQQASRAVFF</sequence>
<dbReference type="CDD" id="cd20226">
    <property type="entry name" value="PFM_Cry51Aa-like"/>
    <property type="match status" value="1"/>
</dbReference>
<protein>
    <submittedName>
        <fullName evidence="1">Toxin ETX/toxin MTX2</fullName>
    </submittedName>
</protein>